<keyword evidence="1" id="KW-0805">Transcription regulation</keyword>
<evidence type="ECO:0000313" key="6">
    <source>
        <dbReference type="Proteomes" id="UP000094828"/>
    </source>
</evidence>
<dbReference type="EMBL" id="LYDR01000108">
    <property type="protein sequence ID" value="ODA30540.1"/>
    <property type="molecule type" value="Genomic_DNA"/>
</dbReference>
<evidence type="ECO:0000256" key="2">
    <source>
        <dbReference type="ARBA" id="ARBA00023125"/>
    </source>
</evidence>
<sequence>MQTPPRLRVALLIESSNAYARGVLMGIQQYVRQQHRRWSIHLTEQGRGDAPPEWLSKTNFHGVIARVETPLIAERLQALKIPVVDVSAARLWPQIPWVETDDVAIAEMAVAHLLERGFQNFAYCGDSSFNWSNWRKQAFLEAVLAAGGRCEMFDHQGLAPEVAEKSLIEWLRMLPKPVGVMGCYDSTARQVLDACRDLGLSVPDDVAVIGVDNDELLCELADPPLTSIAPNAVRAGAVAAQFLDEQMQGVNLKEDCLRVPPLGVITRQSTDVLALDDRDVALALRFIREHAFEGIHVNDVLKIVPLSRRVLEQRFERRLGRTPHAEILRLKLERARQLMVETDLSLSTIAHRSGFAHDEYFSVAFKRAMGVAPSVWRREQTEPYRR</sequence>
<protein>
    <submittedName>
        <fullName evidence="5">XylR family transcriptional regulator</fullName>
    </submittedName>
</protein>
<dbReference type="Pfam" id="PF13377">
    <property type="entry name" value="Peripla_BP_3"/>
    <property type="match status" value="1"/>
</dbReference>
<dbReference type="OrthoDB" id="9795616at2"/>
<dbReference type="Gene3D" id="3.40.50.2300">
    <property type="match status" value="2"/>
</dbReference>
<evidence type="ECO:0000313" key="5">
    <source>
        <dbReference type="EMBL" id="ODA30540.1"/>
    </source>
</evidence>
<dbReference type="InterPro" id="IPR054031">
    <property type="entry name" value="XylR_PBP1"/>
</dbReference>
<dbReference type="Pfam" id="PF22177">
    <property type="entry name" value="PBP1_XylR"/>
    <property type="match status" value="1"/>
</dbReference>
<dbReference type="SMART" id="SM00342">
    <property type="entry name" value="HTH_ARAC"/>
    <property type="match status" value="1"/>
</dbReference>
<dbReference type="Pfam" id="PF12833">
    <property type="entry name" value="HTH_18"/>
    <property type="match status" value="1"/>
</dbReference>
<name>A0A1C3EBH0_9PLAN</name>
<keyword evidence="2" id="KW-0238">DNA-binding</keyword>
<dbReference type="InterPro" id="IPR018060">
    <property type="entry name" value="HTH_AraC"/>
</dbReference>
<dbReference type="InterPro" id="IPR018062">
    <property type="entry name" value="HTH_AraC-typ_CS"/>
</dbReference>
<dbReference type="InterPro" id="IPR028082">
    <property type="entry name" value="Peripla_BP_I"/>
</dbReference>
<dbReference type="GO" id="GO:0000976">
    <property type="term" value="F:transcription cis-regulatory region binding"/>
    <property type="evidence" value="ECO:0007669"/>
    <property type="project" value="TreeGrafter"/>
</dbReference>
<dbReference type="PROSITE" id="PS00041">
    <property type="entry name" value="HTH_ARAC_FAMILY_1"/>
    <property type="match status" value="1"/>
</dbReference>
<evidence type="ECO:0000256" key="1">
    <source>
        <dbReference type="ARBA" id="ARBA00023015"/>
    </source>
</evidence>
<comment type="caution">
    <text evidence="5">The sequence shown here is derived from an EMBL/GenBank/DDBJ whole genome shotgun (WGS) entry which is preliminary data.</text>
</comment>
<feature type="domain" description="HTH araC/xylS-type" evidence="4">
    <location>
        <begin position="281"/>
        <end position="379"/>
    </location>
</feature>
<gene>
    <name evidence="5" type="ORF">A6X21_05790</name>
</gene>
<proteinExistence type="predicted"/>
<dbReference type="Gene3D" id="1.10.10.60">
    <property type="entry name" value="Homeodomain-like"/>
    <property type="match status" value="1"/>
</dbReference>
<keyword evidence="6" id="KW-1185">Reference proteome</keyword>
<organism evidence="5 6">
    <name type="scientific">Planctopirus hydrillae</name>
    <dbReference type="NCBI Taxonomy" id="1841610"/>
    <lineage>
        <taxon>Bacteria</taxon>
        <taxon>Pseudomonadati</taxon>
        <taxon>Planctomycetota</taxon>
        <taxon>Planctomycetia</taxon>
        <taxon>Planctomycetales</taxon>
        <taxon>Planctomycetaceae</taxon>
        <taxon>Planctopirus</taxon>
    </lineage>
</organism>
<dbReference type="STRING" id="1841610.A6X21_05790"/>
<dbReference type="AlphaFoldDB" id="A0A1C3EBH0"/>
<dbReference type="GO" id="GO:0003700">
    <property type="term" value="F:DNA-binding transcription factor activity"/>
    <property type="evidence" value="ECO:0007669"/>
    <property type="project" value="InterPro"/>
</dbReference>
<dbReference type="RefSeq" id="WP_068848352.1">
    <property type="nucleotide sequence ID" value="NZ_LYDR01000108.1"/>
</dbReference>
<dbReference type="SUPFAM" id="SSF53822">
    <property type="entry name" value="Periplasmic binding protein-like I"/>
    <property type="match status" value="1"/>
</dbReference>
<dbReference type="InterPro" id="IPR046335">
    <property type="entry name" value="LacI/GalR-like_sensor"/>
</dbReference>
<dbReference type="PANTHER" id="PTHR30146:SF24">
    <property type="entry name" value="XYLOSE OPERON REGULATORY PROTEIN"/>
    <property type="match status" value="1"/>
</dbReference>
<dbReference type="PANTHER" id="PTHR30146">
    <property type="entry name" value="LACI-RELATED TRANSCRIPTIONAL REPRESSOR"/>
    <property type="match status" value="1"/>
</dbReference>
<dbReference type="PROSITE" id="PS01124">
    <property type="entry name" value="HTH_ARAC_FAMILY_2"/>
    <property type="match status" value="1"/>
</dbReference>
<dbReference type="SUPFAM" id="SSF46689">
    <property type="entry name" value="Homeodomain-like"/>
    <property type="match status" value="1"/>
</dbReference>
<reference evidence="5 6" key="1">
    <citation type="submission" date="2016-05" db="EMBL/GenBank/DDBJ databases">
        <title>Genomic and physiological characterization of Planctopirus sp. isolated from fresh water lake.</title>
        <authorList>
            <person name="Subhash Y."/>
            <person name="Ramana C."/>
        </authorList>
    </citation>
    <scope>NUCLEOTIDE SEQUENCE [LARGE SCALE GENOMIC DNA]</scope>
    <source>
        <strain evidence="5 6">JC280</strain>
    </source>
</reference>
<dbReference type="Proteomes" id="UP000094828">
    <property type="component" value="Unassembled WGS sequence"/>
</dbReference>
<evidence type="ECO:0000256" key="3">
    <source>
        <dbReference type="ARBA" id="ARBA00023163"/>
    </source>
</evidence>
<keyword evidence="3" id="KW-0804">Transcription</keyword>
<dbReference type="CDD" id="cd01543">
    <property type="entry name" value="PBP1_XylR"/>
    <property type="match status" value="1"/>
</dbReference>
<accession>A0A1C3EBH0</accession>
<dbReference type="InterPro" id="IPR009057">
    <property type="entry name" value="Homeodomain-like_sf"/>
</dbReference>
<evidence type="ECO:0000259" key="4">
    <source>
        <dbReference type="PROSITE" id="PS01124"/>
    </source>
</evidence>